<evidence type="ECO:0000259" key="11">
    <source>
        <dbReference type="PROSITE" id="PS50102"/>
    </source>
</evidence>
<feature type="compositionally biased region" description="Low complexity" evidence="9">
    <location>
        <begin position="640"/>
        <end position="665"/>
    </location>
</feature>
<dbReference type="FunFam" id="3.30.70.330:FF:000346">
    <property type="entry name" value="Nucleolar protein 8"/>
    <property type="match status" value="1"/>
</dbReference>
<comment type="subunit">
    <text evidence="6">Interacts with the GTP form of RRAGA, RRAGC and RRAGD. Interacts with NIP7. Interacts with DDX18; the interaction is RNA-dependent. Interacts with DDX47; the interaction is RNA-dependent.</text>
</comment>
<evidence type="ECO:0000256" key="8">
    <source>
        <dbReference type="PROSITE-ProRule" id="PRU00176"/>
    </source>
</evidence>
<dbReference type="AlphaFoldDB" id="A0AAD8ZLN4"/>
<feature type="compositionally biased region" description="Acidic residues" evidence="9">
    <location>
        <begin position="860"/>
        <end position="871"/>
    </location>
</feature>
<proteinExistence type="predicted"/>
<evidence type="ECO:0000256" key="6">
    <source>
        <dbReference type="ARBA" id="ARBA00065066"/>
    </source>
</evidence>
<evidence type="ECO:0000256" key="9">
    <source>
        <dbReference type="SAM" id="MobiDB-lite"/>
    </source>
</evidence>
<dbReference type="SUPFAM" id="SSF54928">
    <property type="entry name" value="RNA-binding domain, RBD"/>
    <property type="match status" value="1"/>
</dbReference>
<feature type="region of interest" description="Disordered" evidence="9">
    <location>
        <begin position="1029"/>
        <end position="1060"/>
    </location>
</feature>
<evidence type="ECO:0000256" key="2">
    <source>
        <dbReference type="ARBA" id="ARBA00022553"/>
    </source>
</evidence>
<organism evidence="12 13">
    <name type="scientific">Electrophorus voltai</name>
    <dbReference type="NCBI Taxonomy" id="2609070"/>
    <lineage>
        <taxon>Eukaryota</taxon>
        <taxon>Metazoa</taxon>
        <taxon>Chordata</taxon>
        <taxon>Craniata</taxon>
        <taxon>Vertebrata</taxon>
        <taxon>Euteleostomi</taxon>
        <taxon>Actinopterygii</taxon>
        <taxon>Neopterygii</taxon>
        <taxon>Teleostei</taxon>
        <taxon>Ostariophysi</taxon>
        <taxon>Gymnotiformes</taxon>
        <taxon>Gymnotoidei</taxon>
        <taxon>Gymnotidae</taxon>
        <taxon>Electrophorus</taxon>
    </lineage>
</organism>
<feature type="compositionally biased region" description="Polar residues" evidence="9">
    <location>
        <begin position="686"/>
        <end position="709"/>
    </location>
</feature>
<evidence type="ECO:0000313" key="12">
    <source>
        <dbReference type="EMBL" id="KAK1799745.1"/>
    </source>
</evidence>
<dbReference type="PANTHER" id="PTHR48029">
    <property type="entry name" value="NUCLEOLAR PROTEIN 8"/>
    <property type="match status" value="1"/>
</dbReference>
<feature type="compositionally biased region" description="Basic residues" evidence="9">
    <location>
        <begin position="908"/>
        <end position="922"/>
    </location>
</feature>
<evidence type="ECO:0000256" key="1">
    <source>
        <dbReference type="ARBA" id="ARBA00004604"/>
    </source>
</evidence>
<feature type="compositionally biased region" description="Basic and acidic residues" evidence="9">
    <location>
        <begin position="951"/>
        <end position="965"/>
    </location>
</feature>
<dbReference type="GO" id="GO:0003723">
    <property type="term" value="F:RNA binding"/>
    <property type="evidence" value="ECO:0007669"/>
    <property type="project" value="UniProtKB-UniRule"/>
</dbReference>
<dbReference type="Proteomes" id="UP001239994">
    <property type="component" value="Unassembled WGS sequence"/>
</dbReference>
<keyword evidence="10" id="KW-0472">Membrane</keyword>
<evidence type="ECO:0000256" key="3">
    <source>
        <dbReference type="ARBA" id="ARBA00022884"/>
    </source>
</evidence>
<dbReference type="InterPro" id="IPR000504">
    <property type="entry name" value="RRM_dom"/>
</dbReference>
<comment type="caution">
    <text evidence="12">The sequence shown here is derived from an EMBL/GenBank/DDBJ whole genome shotgun (WGS) entry which is preliminary data.</text>
</comment>
<keyword evidence="10" id="KW-1133">Transmembrane helix</keyword>
<dbReference type="PROSITE" id="PS50102">
    <property type="entry name" value="RRM"/>
    <property type="match status" value="1"/>
</dbReference>
<dbReference type="SMART" id="SM00360">
    <property type="entry name" value="RRM"/>
    <property type="match status" value="1"/>
</dbReference>
<keyword evidence="2" id="KW-0597">Phosphoprotein</keyword>
<dbReference type="PANTHER" id="PTHR48029:SF1">
    <property type="entry name" value="NUCLEOLAR PROTEIN 8"/>
    <property type="match status" value="1"/>
</dbReference>
<feature type="region of interest" description="Disordered" evidence="9">
    <location>
        <begin position="753"/>
        <end position="829"/>
    </location>
</feature>
<feature type="region of interest" description="Disordered" evidence="9">
    <location>
        <begin position="951"/>
        <end position="973"/>
    </location>
</feature>
<sequence length="1148" mass="128549">MKRLYVGGLGHTISQKDLRDRFGKFGEVSDVEIITRNDEYGAPLKTFGYVNINITDSDFKRCVTVLNKSKWKGGTLQIELAKESFLHRLAEERQQAARKVQTPAIEPKDKIVESLKAAGVEDFHMKAAVPGTEIPGHKNWVVSKFGRVLPVLHLKCQGKNKISFFFYRFIILASTVVIVMKKMVFVFFKYDPSKHCHNIKKLDPKEDSTSVSKLTWELDAWNDEISKKRRGEFPPQKKILKKSKIDSVTRTTPCEIRKVAASEKRISVRVTQDDTMAKEELNPLGQKHMYVPLAKGKPNYLGQKHTCVLDSDADSEDEIRILVAQARLQDRKLVTTEDDDKLEVVGDDFVVKSTMFCGGGENDLKTKLELTTLNIDEEYDSADTDEILTQNKNASNTDCLTKYVPVSEYTLPKSSKDKVKGKKKDAKKDAKPSTESDLSDESSSESLDSEYRAMMGNCHRLDLSLADLEHLVQNLEEAASDERNDELSDLTTGPSDLPKASPSSETMPIKAASKKRGNNPEDILASLFEPDFEKEEKKKKIAKLSLPAFIGSKDLFDSVPVSSRSRLKRPAGYMASEPKGESKKLKQDSKTLSKQRALEGRSKNQMSEPLHQEDAVATGGPVRSIPTEKEEKRSPLPHTGSSSKCCSSSDEMESDGSNSSLSTESETSEEENNSSNVVLGAVDVPSSKQTHVNAASPFQQSTASDLLKQQQDNLKRLAALEQRQKEAEQQKKLIQGALSTLDYPNANKGKHIVFDSDEEVNDDKENPTVQKKSLFEESSLSDVEDGSGAQGKKGIKEKEFSKAGCSKLFDSSEDEDGGKEEDRFWIKPQFEGKAGQKLMELQSRFGTDSRFQMDAKFLESDGETEEPDAESSEMAPEQDLIKEKKKNLSILQSVLNVSIQPSNMSKAQGKRKTFSKAARRKKREEAKKLPEVSNKIYYDVMVDLKESFGALKESEGDKEEVPWDKQDDEDEATGEYTHLPSFSSKFETQKDASCGFKFSFFGDNTVSDTIPKTAEYKIETLKGAKMPWHVDPRFQDSSSEDEDVEEEEETKDQTASITTTTQELAPTKKLFFFYEGDIRLKEGPGMFYRNERLEDQRDSWEERRAGLIAVSKSALYVRESVDRCADVTAACECRVSVKKGGGDNCCLL</sequence>
<keyword evidence="13" id="KW-1185">Reference proteome</keyword>
<evidence type="ECO:0000256" key="10">
    <source>
        <dbReference type="SAM" id="Phobius"/>
    </source>
</evidence>
<comment type="function">
    <text evidence="5">Plays an essential role in the survival of diffuse-type gastric cancer cells. Acts as a nucleolar anchoring protein for DDX47. May be involved in regulation of gene expression at the post-transcriptional level or in ribosome biogenesis in cancer cells.</text>
</comment>
<dbReference type="InterPro" id="IPR012677">
    <property type="entry name" value="Nucleotide-bd_a/b_plait_sf"/>
</dbReference>
<name>A0AAD8ZLN4_9TELE</name>
<dbReference type="InterPro" id="IPR035979">
    <property type="entry name" value="RBD_domain_sf"/>
</dbReference>
<accession>A0AAD8ZLN4</accession>
<feature type="region of interest" description="Disordered" evidence="9">
    <location>
        <begin position="901"/>
        <end position="927"/>
    </location>
</feature>
<keyword evidence="3 8" id="KW-0694">RNA-binding</keyword>
<keyword evidence="10" id="KW-0812">Transmembrane</keyword>
<feature type="compositionally biased region" description="Polar residues" evidence="9">
    <location>
        <begin position="767"/>
        <end position="781"/>
    </location>
</feature>
<evidence type="ECO:0000256" key="4">
    <source>
        <dbReference type="ARBA" id="ARBA00023242"/>
    </source>
</evidence>
<protein>
    <recommendedName>
        <fullName evidence="7">Nucleolar protein 8</fullName>
    </recommendedName>
</protein>
<feature type="region of interest" description="Disordered" evidence="9">
    <location>
        <begin position="413"/>
        <end position="448"/>
    </location>
</feature>
<evidence type="ECO:0000256" key="7">
    <source>
        <dbReference type="ARBA" id="ARBA00068539"/>
    </source>
</evidence>
<feature type="region of interest" description="Disordered" evidence="9">
    <location>
        <begin position="560"/>
        <end position="709"/>
    </location>
</feature>
<feature type="compositionally biased region" description="Acidic residues" evidence="9">
    <location>
        <begin position="1038"/>
        <end position="1050"/>
    </location>
</feature>
<dbReference type="InterPro" id="IPR034138">
    <property type="entry name" value="NOP8_RRM"/>
</dbReference>
<dbReference type="CDD" id="cd12226">
    <property type="entry name" value="RRM_NOL8"/>
    <property type="match status" value="1"/>
</dbReference>
<feature type="compositionally biased region" description="Basic and acidic residues" evidence="9">
    <location>
        <begin position="578"/>
        <end position="602"/>
    </location>
</feature>
<feature type="region of interest" description="Disordered" evidence="9">
    <location>
        <begin position="478"/>
        <end position="522"/>
    </location>
</feature>
<gene>
    <name evidence="12" type="ORF">P4O66_006278</name>
</gene>
<dbReference type="GO" id="GO:1902570">
    <property type="term" value="P:protein localization to nucleolus"/>
    <property type="evidence" value="ECO:0007669"/>
    <property type="project" value="TreeGrafter"/>
</dbReference>
<dbReference type="Pfam" id="PF00076">
    <property type="entry name" value="RRM_1"/>
    <property type="match status" value="1"/>
</dbReference>
<comment type="subcellular location">
    <subcellularLocation>
        <location evidence="1">Nucleus</location>
        <location evidence="1">Nucleolus</location>
    </subcellularLocation>
</comment>
<feature type="region of interest" description="Disordered" evidence="9">
    <location>
        <begin position="854"/>
        <end position="880"/>
    </location>
</feature>
<evidence type="ECO:0000313" key="13">
    <source>
        <dbReference type="Proteomes" id="UP001239994"/>
    </source>
</evidence>
<dbReference type="GO" id="GO:0005730">
    <property type="term" value="C:nucleolus"/>
    <property type="evidence" value="ECO:0007669"/>
    <property type="project" value="UniProtKB-SubCell"/>
</dbReference>
<evidence type="ECO:0000256" key="5">
    <source>
        <dbReference type="ARBA" id="ARBA00054821"/>
    </source>
</evidence>
<feature type="domain" description="RRM" evidence="11">
    <location>
        <begin position="2"/>
        <end position="83"/>
    </location>
</feature>
<feature type="transmembrane region" description="Helical" evidence="10">
    <location>
        <begin position="165"/>
        <end position="188"/>
    </location>
</feature>
<keyword evidence="4" id="KW-0539">Nucleus</keyword>
<reference evidence="12" key="1">
    <citation type="submission" date="2023-03" db="EMBL/GenBank/DDBJ databases">
        <title>Electrophorus voltai genome.</title>
        <authorList>
            <person name="Bian C."/>
        </authorList>
    </citation>
    <scope>NUCLEOTIDE SEQUENCE</scope>
    <source>
        <strain evidence="12">CB-2022</strain>
        <tissue evidence="12">Muscle</tissue>
    </source>
</reference>
<dbReference type="Gene3D" id="3.30.70.330">
    <property type="match status" value="1"/>
</dbReference>
<dbReference type="EMBL" id="JAROKS010000011">
    <property type="protein sequence ID" value="KAK1799745.1"/>
    <property type="molecule type" value="Genomic_DNA"/>
</dbReference>